<reference evidence="5" key="1">
    <citation type="journal article" date="2019" name="Int. J. Syst. Evol. Microbiol.">
        <title>The Global Catalogue of Microorganisms (GCM) 10K type strain sequencing project: providing services to taxonomists for standard genome sequencing and annotation.</title>
        <authorList>
            <consortium name="The Broad Institute Genomics Platform"/>
            <consortium name="The Broad Institute Genome Sequencing Center for Infectious Disease"/>
            <person name="Wu L."/>
            <person name="Ma J."/>
        </authorList>
    </citation>
    <scope>NUCLEOTIDE SEQUENCE [LARGE SCALE GENOMIC DNA]</scope>
    <source>
        <strain evidence="5">NBRC 106396</strain>
    </source>
</reference>
<dbReference type="InterPro" id="IPR016785">
    <property type="entry name" value="ComGD"/>
</dbReference>
<keyword evidence="3" id="KW-0472">Membrane</keyword>
<dbReference type="InterPro" id="IPR012902">
    <property type="entry name" value="N_methyl_site"/>
</dbReference>
<dbReference type="NCBIfam" id="TIGR02532">
    <property type="entry name" value="IV_pilin_GFxxxE"/>
    <property type="match status" value="1"/>
</dbReference>
<evidence type="ECO:0000256" key="1">
    <source>
        <dbReference type="ARBA" id="ARBA00004241"/>
    </source>
</evidence>
<dbReference type="Pfam" id="PF07963">
    <property type="entry name" value="N_methyl"/>
    <property type="match status" value="1"/>
</dbReference>
<dbReference type="InterPro" id="IPR045584">
    <property type="entry name" value="Pilin-like"/>
</dbReference>
<evidence type="ECO:0000256" key="3">
    <source>
        <dbReference type="SAM" id="Phobius"/>
    </source>
</evidence>
<sequence length="146" mass="16801">MNGWKDNRNGYTFIEMMIVLLVVSIFLGAGVFSLRTFYETVQTRSFLKSLKKDLYFTQQTAVSTESFVSLVFHQGHTYIIRDGVKSLKKVTYPDHVSVEPYSMPLTITYNGRGNISQGGTLVIRANQKRFHLVFQLGKGRFYIDER</sequence>
<dbReference type="Proteomes" id="UP001596549">
    <property type="component" value="Unassembled WGS sequence"/>
</dbReference>
<evidence type="ECO:0000313" key="4">
    <source>
        <dbReference type="EMBL" id="MFC7370415.1"/>
    </source>
</evidence>
<dbReference type="NCBIfam" id="NF040982">
    <property type="entry name" value="ComGD"/>
    <property type="match status" value="1"/>
</dbReference>
<comment type="subcellular location">
    <subcellularLocation>
        <location evidence="1">Cell surface</location>
    </subcellularLocation>
</comment>
<keyword evidence="2" id="KW-0178">Competence</keyword>
<protein>
    <submittedName>
        <fullName evidence="4">Competence type IV pilus minor pilin ComGD</fullName>
    </submittedName>
</protein>
<keyword evidence="5" id="KW-1185">Reference proteome</keyword>
<evidence type="ECO:0000256" key="2">
    <source>
        <dbReference type="ARBA" id="ARBA00023287"/>
    </source>
</evidence>
<organism evidence="4 5">
    <name type="scientific">Fictibacillus iocasae</name>
    <dbReference type="NCBI Taxonomy" id="2715437"/>
    <lineage>
        <taxon>Bacteria</taxon>
        <taxon>Bacillati</taxon>
        <taxon>Bacillota</taxon>
        <taxon>Bacilli</taxon>
        <taxon>Bacillales</taxon>
        <taxon>Fictibacillaceae</taxon>
        <taxon>Fictibacillus</taxon>
    </lineage>
</organism>
<keyword evidence="3" id="KW-1133">Transmembrane helix</keyword>
<gene>
    <name evidence="4" type="primary">comGD</name>
    <name evidence="4" type="ORF">ACFQPF_01850</name>
</gene>
<evidence type="ECO:0000313" key="5">
    <source>
        <dbReference type="Proteomes" id="UP001596549"/>
    </source>
</evidence>
<feature type="transmembrane region" description="Helical" evidence="3">
    <location>
        <begin position="12"/>
        <end position="34"/>
    </location>
</feature>
<dbReference type="SUPFAM" id="SSF54523">
    <property type="entry name" value="Pili subunits"/>
    <property type="match status" value="1"/>
</dbReference>
<keyword evidence="3" id="KW-0812">Transmembrane</keyword>
<dbReference type="RefSeq" id="WP_379745663.1">
    <property type="nucleotide sequence ID" value="NZ_JBHTCP010000003.1"/>
</dbReference>
<dbReference type="EMBL" id="JBHTCP010000003">
    <property type="protein sequence ID" value="MFC7370415.1"/>
    <property type="molecule type" value="Genomic_DNA"/>
</dbReference>
<dbReference type="PIRSF" id="PIRSF021292">
    <property type="entry name" value="Competence_ComGD"/>
    <property type="match status" value="1"/>
</dbReference>
<comment type="caution">
    <text evidence="4">The sequence shown here is derived from an EMBL/GenBank/DDBJ whole genome shotgun (WGS) entry which is preliminary data.</text>
</comment>
<accession>A0ABW2NLE4</accession>
<name>A0ABW2NLE4_9BACL</name>
<proteinExistence type="predicted"/>